<evidence type="ECO:0000256" key="2">
    <source>
        <dbReference type="SAM" id="MobiDB-lite"/>
    </source>
</evidence>
<evidence type="ECO:0000313" key="4">
    <source>
        <dbReference type="Proteomes" id="UP001604336"/>
    </source>
</evidence>
<name>A0ABD1PRH5_9LAMI</name>
<evidence type="ECO:0000313" key="3">
    <source>
        <dbReference type="EMBL" id="KAL2465968.1"/>
    </source>
</evidence>
<sequence>MVLKKDKQLAEATGELERAKEELATLKASIAEAEASVVSYTKKSFWVHRSLSASSPSMAKYTFSKISIFSIDEEEDDDENVSPSLLSPVLDSSMDASSLFLSRELLLSSESVRQGKENVIAEEEGHAHGKKRDARKATSSLISTD</sequence>
<gene>
    <name evidence="3" type="ORF">Adt_41819</name>
</gene>
<feature type="coiled-coil region" evidence="1">
    <location>
        <begin position="2"/>
        <end position="43"/>
    </location>
</feature>
<protein>
    <submittedName>
        <fullName evidence="3">Uncharacterized protein</fullName>
    </submittedName>
</protein>
<dbReference type="AlphaFoldDB" id="A0ABD1PRH5"/>
<keyword evidence="1" id="KW-0175">Coiled coil</keyword>
<accession>A0ABD1PRH5</accession>
<organism evidence="3 4">
    <name type="scientific">Abeliophyllum distichum</name>
    <dbReference type="NCBI Taxonomy" id="126358"/>
    <lineage>
        <taxon>Eukaryota</taxon>
        <taxon>Viridiplantae</taxon>
        <taxon>Streptophyta</taxon>
        <taxon>Embryophyta</taxon>
        <taxon>Tracheophyta</taxon>
        <taxon>Spermatophyta</taxon>
        <taxon>Magnoliopsida</taxon>
        <taxon>eudicotyledons</taxon>
        <taxon>Gunneridae</taxon>
        <taxon>Pentapetalae</taxon>
        <taxon>asterids</taxon>
        <taxon>lamiids</taxon>
        <taxon>Lamiales</taxon>
        <taxon>Oleaceae</taxon>
        <taxon>Forsythieae</taxon>
        <taxon>Abeliophyllum</taxon>
    </lineage>
</organism>
<comment type="caution">
    <text evidence="3">The sequence shown here is derived from an EMBL/GenBank/DDBJ whole genome shotgun (WGS) entry which is preliminary data.</text>
</comment>
<dbReference type="EMBL" id="JBFOLK010000013">
    <property type="protein sequence ID" value="KAL2465968.1"/>
    <property type="molecule type" value="Genomic_DNA"/>
</dbReference>
<reference evidence="4" key="1">
    <citation type="submission" date="2024-07" db="EMBL/GenBank/DDBJ databases">
        <title>Two chromosome-level genome assemblies of Korean endemic species Abeliophyllum distichum and Forsythia ovata (Oleaceae).</title>
        <authorList>
            <person name="Jang H."/>
        </authorList>
    </citation>
    <scope>NUCLEOTIDE SEQUENCE [LARGE SCALE GENOMIC DNA]</scope>
</reference>
<keyword evidence="4" id="KW-1185">Reference proteome</keyword>
<evidence type="ECO:0000256" key="1">
    <source>
        <dbReference type="SAM" id="Coils"/>
    </source>
</evidence>
<feature type="region of interest" description="Disordered" evidence="2">
    <location>
        <begin position="117"/>
        <end position="145"/>
    </location>
</feature>
<dbReference type="Proteomes" id="UP001604336">
    <property type="component" value="Unassembled WGS sequence"/>
</dbReference>
<proteinExistence type="predicted"/>